<keyword evidence="1" id="KW-1133">Transmembrane helix</keyword>
<protein>
    <submittedName>
        <fullName evidence="2">Uncharacterized protein</fullName>
    </submittedName>
</protein>
<evidence type="ECO:0000313" key="2">
    <source>
        <dbReference type="EMBL" id="SHN82556.1"/>
    </source>
</evidence>
<gene>
    <name evidence="2" type="ORF">SAMN05444170_5149</name>
</gene>
<dbReference type="AlphaFoldDB" id="A0A1M7UHZ3"/>
<keyword evidence="1" id="KW-0472">Membrane</keyword>
<accession>A0A1M7UHZ3</accession>
<evidence type="ECO:0000313" key="3">
    <source>
        <dbReference type="Proteomes" id="UP000184096"/>
    </source>
</evidence>
<sequence>MDEETKREITFLALSTLAALPVLTGIGLAIVAGALTW</sequence>
<dbReference type="EMBL" id="LT670849">
    <property type="protein sequence ID" value="SHN82556.1"/>
    <property type="molecule type" value="Genomic_DNA"/>
</dbReference>
<proteinExistence type="predicted"/>
<reference evidence="3" key="1">
    <citation type="submission" date="2016-11" db="EMBL/GenBank/DDBJ databases">
        <authorList>
            <person name="Varghese N."/>
            <person name="Submissions S."/>
        </authorList>
    </citation>
    <scope>NUCLEOTIDE SEQUENCE [LARGE SCALE GENOMIC DNA]</scope>
    <source>
        <strain evidence="3">GAS401</strain>
    </source>
</reference>
<keyword evidence="3" id="KW-1185">Reference proteome</keyword>
<evidence type="ECO:0000256" key="1">
    <source>
        <dbReference type="SAM" id="Phobius"/>
    </source>
</evidence>
<keyword evidence="1" id="KW-0812">Transmembrane</keyword>
<name>A0A1M7UHZ3_9BRAD</name>
<feature type="transmembrane region" description="Helical" evidence="1">
    <location>
        <begin position="12"/>
        <end position="35"/>
    </location>
</feature>
<dbReference type="Proteomes" id="UP000184096">
    <property type="component" value="Chromosome I"/>
</dbReference>
<organism evidence="2 3">
    <name type="scientific">Bradyrhizobium erythrophlei</name>
    <dbReference type="NCBI Taxonomy" id="1437360"/>
    <lineage>
        <taxon>Bacteria</taxon>
        <taxon>Pseudomonadati</taxon>
        <taxon>Pseudomonadota</taxon>
        <taxon>Alphaproteobacteria</taxon>
        <taxon>Hyphomicrobiales</taxon>
        <taxon>Nitrobacteraceae</taxon>
        <taxon>Bradyrhizobium</taxon>
    </lineage>
</organism>